<dbReference type="EMBL" id="CABVHQ010000067">
    <property type="protein sequence ID" value="VVO29650.1"/>
    <property type="molecule type" value="Genomic_DNA"/>
</dbReference>
<dbReference type="AlphaFoldDB" id="A0A5E7ERX4"/>
<dbReference type="RefSeq" id="WP_191624403.1">
    <property type="nucleotide sequence ID" value="NZ_CABVHQ010000067.1"/>
</dbReference>
<sequence length="280" mass="32168">MQSIKTVRSAFPLCHQVAKATLNFSQLPSASVLNAIGKLIEPHYRSRPNRVSQPVGHDGCKFFMKVQRVETLPKKLRITLGRPKRSGRFDWPIEELLNTIIAADRGVDTARIVGFGVIKPRFGIVQEFVLLTEFLEGHLNGLQWLRKHPERVVEFVKGCMNLIVDMRNRGLTHLDLWVANIMVPEKQWSTLRVIDMENVFTRPSGFNSETLGFQLGFLYRKEMNHFIEEALYDSLVTDFLGDCVEIDGAAFERIYTASKHNKFSHKKRRKIFLEGELEIA</sequence>
<evidence type="ECO:0000313" key="2">
    <source>
        <dbReference type="Proteomes" id="UP000337909"/>
    </source>
</evidence>
<proteinExistence type="predicted"/>
<dbReference type="InterPro" id="IPR011009">
    <property type="entry name" value="Kinase-like_dom_sf"/>
</dbReference>
<reference evidence="1 2" key="1">
    <citation type="submission" date="2019-09" db="EMBL/GenBank/DDBJ databases">
        <authorList>
            <person name="Chandra G."/>
            <person name="Truman W A."/>
        </authorList>
    </citation>
    <scope>NUCLEOTIDE SEQUENCE [LARGE SCALE GENOMIC DNA]</scope>
    <source>
        <strain evidence="1">PS691</strain>
    </source>
</reference>
<dbReference type="Pfam" id="PF06293">
    <property type="entry name" value="Kdo"/>
    <property type="match status" value="1"/>
</dbReference>
<evidence type="ECO:0008006" key="3">
    <source>
        <dbReference type="Google" id="ProtNLM"/>
    </source>
</evidence>
<evidence type="ECO:0000313" key="1">
    <source>
        <dbReference type="EMBL" id="VVO29650.1"/>
    </source>
</evidence>
<name>A0A5E7ERX4_PSEFL</name>
<dbReference type="SUPFAM" id="SSF56112">
    <property type="entry name" value="Protein kinase-like (PK-like)"/>
    <property type="match status" value="1"/>
</dbReference>
<dbReference type="Proteomes" id="UP000337909">
    <property type="component" value="Unassembled WGS sequence"/>
</dbReference>
<accession>A0A5E7ERX4</accession>
<gene>
    <name evidence="1" type="ORF">PS691_04837</name>
</gene>
<protein>
    <recommendedName>
        <fullName evidence="3">Lipopolysaccharide kinase (Kdo/WaaP) family protein</fullName>
    </recommendedName>
</protein>
<organism evidence="1 2">
    <name type="scientific">Pseudomonas fluorescens</name>
    <dbReference type="NCBI Taxonomy" id="294"/>
    <lineage>
        <taxon>Bacteria</taxon>
        <taxon>Pseudomonadati</taxon>
        <taxon>Pseudomonadota</taxon>
        <taxon>Gammaproteobacteria</taxon>
        <taxon>Pseudomonadales</taxon>
        <taxon>Pseudomonadaceae</taxon>
        <taxon>Pseudomonas</taxon>
    </lineage>
</organism>